<organism evidence="5 6">
    <name type="scientific">Actinidia rufa</name>
    <dbReference type="NCBI Taxonomy" id="165716"/>
    <lineage>
        <taxon>Eukaryota</taxon>
        <taxon>Viridiplantae</taxon>
        <taxon>Streptophyta</taxon>
        <taxon>Embryophyta</taxon>
        <taxon>Tracheophyta</taxon>
        <taxon>Spermatophyta</taxon>
        <taxon>Magnoliopsida</taxon>
        <taxon>eudicotyledons</taxon>
        <taxon>Gunneridae</taxon>
        <taxon>Pentapetalae</taxon>
        <taxon>asterids</taxon>
        <taxon>Ericales</taxon>
        <taxon>Actinidiaceae</taxon>
        <taxon>Actinidia</taxon>
    </lineage>
</organism>
<dbReference type="InterPro" id="IPR008978">
    <property type="entry name" value="HSP20-like_chaperone"/>
</dbReference>
<evidence type="ECO:0000256" key="2">
    <source>
        <dbReference type="RuleBase" id="RU369032"/>
    </source>
</evidence>
<protein>
    <recommendedName>
        <fullName evidence="2">Co-chaperone protein p23</fullName>
    </recommendedName>
</protein>
<dbReference type="EMBL" id="BJWL01000337">
    <property type="protein sequence ID" value="GFS39783.1"/>
    <property type="molecule type" value="Genomic_DNA"/>
</dbReference>
<evidence type="ECO:0000256" key="3">
    <source>
        <dbReference type="SAM" id="MobiDB-lite"/>
    </source>
</evidence>
<feature type="domain" description="CS" evidence="4">
    <location>
        <begin position="56"/>
        <end position="145"/>
    </location>
</feature>
<sequence>MTVAPLVHGNETGFFQQSRLDNAKMKGDLCFGVLKPEIEYFLIFYFLEMHTRCHYCRHPEVKWAQRPDKVYVTVLLPDAKNAKVNFEPDGVFTFSASAGADNYLYELKLDLFDKVNVEESKINIGLRSIFCVLEKAEPKWWKKLLRGDDKVPHYVKVDWDKWVDEDDETGPNEPDMGGMDFSKFGDMGGMGNMMGGMGGMGGMGDMMGGMGGMMMVVLTLKPQCNHVIKYLCCLLWLNFYAYDGVSRNWVFIYFLCWVGAFRNEGIASQFCLKARKQCLEHQTIDRTGKGSDEEVSKLEEQDAGKAGGEAKPEGHEAATVKLWLHTAVTLRCHLYIAAAPSPFATTTCHCIHHHYHREATTTVVIAIPPPPPLLLLLPPPHSNTTTIPATSIS</sequence>
<evidence type="ECO:0000256" key="1">
    <source>
        <dbReference type="ARBA" id="ARBA00025733"/>
    </source>
</evidence>
<evidence type="ECO:0000313" key="6">
    <source>
        <dbReference type="Proteomes" id="UP000585474"/>
    </source>
</evidence>
<feature type="region of interest" description="Disordered" evidence="3">
    <location>
        <begin position="289"/>
        <end position="313"/>
    </location>
</feature>
<dbReference type="GO" id="GO:0101031">
    <property type="term" value="C:protein folding chaperone complex"/>
    <property type="evidence" value="ECO:0007669"/>
    <property type="project" value="UniProtKB-ARBA"/>
</dbReference>
<comment type="caution">
    <text evidence="5">The sequence shown here is derived from an EMBL/GenBank/DDBJ whole genome shotgun (WGS) entry which is preliminary data.</text>
</comment>
<gene>
    <name evidence="5" type="ORF">Acr_00g0064880</name>
</gene>
<keyword evidence="2" id="KW-0963">Cytoplasm</keyword>
<dbReference type="PANTHER" id="PTHR22932">
    <property type="entry name" value="TELOMERASE-BINDING PROTEIN P23 HSP90 CO-CHAPERONE"/>
    <property type="match status" value="1"/>
</dbReference>
<comment type="similarity">
    <text evidence="1 2">Belongs to the p23/wos2 family.</text>
</comment>
<keyword evidence="6" id="KW-1185">Reference proteome</keyword>
<reference evidence="6" key="1">
    <citation type="submission" date="2019-07" db="EMBL/GenBank/DDBJ databases">
        <title>De Novo Assembly of kiwifruit Actinidia rufa.</title>
        <authorList>
            <person name="Sugita-Konishi S."/>
            <person name="Sato K."/>
            <person name="Mori E."/>
            <person name="Abe Y."/>
            <person name="Kisaki G."/>
            <person name="Hamano K."/>
            <person name="Suezawa K."/>
            <person name="Otani M."/>
            <person name="Fukuda T."/>
            <person name="Manabe T."/>
            <person name="Gomi K."/>
            <person name="Tabuchi M."/>
            <person name="Akimitsu K."/>
            <person name="Kataoka I."/>
        </authorList>
    </citation>
    <scope>NUCLEOTIDE SEQUENCE [LARGE SCALE GENOMIC DNA]</scope>
    <source>
        <strain evidence="6">cv. Fuchu</strain>
    </source>
</reference>
<dbReference type="FunFam" id="2.60.40.790:FF:000013">
    <property type="entry name" value="Very-long-chain (3R)-3-hydroxyacyl-CoA dehydratase"/>
    <property type="match status" value="1"/>
</dbReference>
<keyword evidence="2" id="KW-0539">Nucleus</keyword>
<dbReference type="GO" id="GO:0051879">
    <property type="term" value="F:Hsp90 protein binding"/>
    <property type="evidence" value="ECO:0007669"/>
    <property type="project" value="UniProtKB-UniRule"/>
</dbReference>
<name>A0A7J0DQ66_9ERIC</name>
<proteinExistence type="inferred from homology"/>
<dbReference type="GO" id="GO:0009408">
    <property type="term" value="P:response to heat"/>
    <property type="evidence" value="ECO:0007669"/>
    <property type="project" value="UniProtKB-ARBA"/>
</dbReference>
<dbReference type="GO" id="GO:0051087">
    <property type="term" value="F:protein-folding chaperone binding"/>
    <property type="evidence" value="ECO:0007669"/>
    <property type="project" value="UniProtKB-ARBA"/>
</dbReference>
<dbReference type="GO" id="GO:0005634">
    <property type="term" value="C:nucleus"/>
    <property type="evidence" value="ECO:0007669"/>
    <property type="project" value="UniProtKB-SubCell"/>
</dbReference>
<accession>A0A7J0DQ66</accession>
<dbReference type="GO" id="GO:0051131">
    <property type="term" value="P:chaperone-mediated protein complex assembly"/>
    <property type="evidence" value="ECO:0007669"/>
    <property type="project" value="TreeGrafter"/>
</dbReference>
<dbReference type="CDD" id="cd06465">
    <property type="entry name" value="p23_hB-ind1_like"/>
    <property type="match status" value="1"/>
</dbReference>
<dbReference type="InterPro" id="IPR045250">
    <property type="entry name" value="p23-like"/>
</dbReference>
<dbReference type="Pfam" id="PF04969">
    <property type="entry name" value="CS"/>
    <property type="match status" value="1"/>
</dbReference>
<dbReference type="InterPro" id="IPR007052">
    <property type="entry name" value="CS_dom"/>
</dbReference>
<comment type="subcellular location">
    <subcellularLocation>
        <location evidence="2">Cytoplasm</location>
    </subcellularLocation>
    <subcellularLocation>
        <location evidence="2">Nucleus</location>
    </subcellularLocation>
</comment>
<keyword evidence="2" id="KW-0143">Chaperone</keyword>
<dbReference type="OrthoDB" id="1564555at2759"/>
<dbReference type="GO" id="GO:0005829">
    <property type="term" value="C:cytosol"/>
    <property type="evidence" value="ECO:0007669"/>
    <property type="project" value="TreeGrafter"/>
</dbReference>
<comment type="function">
    <text evidence="2">Acts as a co-chaperone for HSP90.</text>
</comment>
<dbReference type="SUPFAM" id="SSF49764">
    <property type="entry name" value="HSP20-like chaperones"/>
    <property type="match status" value="1"/>
</dbReference>
<dbReference type="Gene3D" id="2.60.40.790">
    <property type="match status" value="1"/>
</dbReference>
<evidence type="ECO:0000313" key="5">
    <source>
        <dbReference type="EMBL" id="GFS39783.1"/>
    </source>
</evidence>
<dbReference type="PROSITE" id="PS51203">
    <property type="entry name" value="CS"/>
    <property type="match status" value="1"/>
</dbReference>
<dbReference type="Proteomes" id="UP000585474">
    <property type="component" value="Unassembled WGS sequence"/>
</dbReference>
<dbReference type="AlphaFoldDB" id="A0A7J0DQ66"/>
<evidence type="ECO:0000259" key="4">
    <source>
        <dbReference type="PROSITE" id="PS51203"/>
    </source>
</evidence>
<dbReference type="GO" id="GO:0006457">
    <property type="term" value="P:protein folding"/>
    <property type="evidence" value="ECO:0007669"/>
    <property type="project" value="TreeGrafter"/>
</dbReference>
<comment type="subunit">
    <text evidence="2">Interacts with HSP90 in an ATP-dependent manner.</text>
</comment>
<dbReference type="PANTHER" id="PTHR22932:SF22">
    <property type="entry name" value="CO-CHAPERONE PROTEIN P23"/>
    <property type="match status" value="1"/>
</dbReference>